<dbReference type="Pfam" id="PF00079">
    <property type="entry name" value="Serpin"/>
    <property type="match status" value="1"/>
</dbReference>
<accession>A0A699K5X1</accession>
<dbReference type="InterPro" id="IPR036186">
    <property type="entry name" value="Serpin_sf"/>
</dbReference>
<dbReference type="PANTHER" id="PTHR11461:SF211">
    <property type="entry name" value="GH10112P-RELATED"/>
    <property type="match status" value="1"/>
</dbReference>
<dbReference type="GO" id="GO:0004867">
    <property type="term" value="F:serine-type endopeptidase inhibitor activity"/>
    <property type="evidence" value="ECO:0007669"/>
    <property type="project" value="InterPro"/>
</dbReference>
<comment type="caution">
    <text evidence="3">The sequence shown here is derived from an EMBL/GenBank/DDBJ whole genome shotgun (WGS) entry which is preliminary data.</text>
</comment>
<dbReference type="GO" id="GO:0005615">
    <property type="term" value="C:extracellular space"/>
    <property type="evidence" value="ECO:0007669"/>
    <property type="project" value="InterPro"/>
</dbReference>
<evidence type="ECO:0000313" key="3">
    <source>
        <dbReference type="EMBL" id="GFA73664.1"/>
    </source>
</evidence>
<dbReference type="SUPFAM" id="SSF56574">
    <property type="entry name" value="Serpins"/>
    <property type="match status" value="1"/>
</dbReference>
<sequence length="228" mass="25645">VRNGNLVCSPLSLDIVLGMLAVRAEGDILKQLLGFLRQGIINHILFDSPSAKLLAQSISNPNSGLESTLANVKLSQAVEEINSWVKKETKGLIESVVKTSDFKVDDFMVLANVSYFKGEWHKQFKAQSQGIMTLVSSMGTQFQMITNRLQHFGRDESGLDRGIVEGCFKPCPKKWSLEILRKELERVLRMFRECLDHKGKKIHLKAGDLIRKHDNKVISSSDLCVFML</sequence>
<dbReference type="InterPro" id="IPR042178">
    <property type="entry name" value="Serpin_sf_1"/>
</dbReference>
<comment type="similarity">
    <text evidence="1">Belongs to the serpin family.</text>
</comment>
<dbReference type="EMBL" id="BKCJ010478272">
    <property type="protein sequence ID" value="GFA73664.1"/>
    <property type="molecule type" value="Genomic_DNA"/>
</dbReference>
<protein>
    <recommendedName>
        <fullName evidence="2">Serpin domain-containing protein</fullName>
    </recommendedName>
</protein>
<dbReference type="PANTHER" id="PTHR11461">
    <property type="entry name" value="SERINE PROTEASE INHIBITOR, SERPIN"/>
    <property type="match status" value="1"/>
</dbReference>
<evidence type="ECO:0000259" key="2">
    <source>
        <dbReference type="Pfam" id="PF00079"/>
    </source>
</evidence>
<evidence type="ECO:0000256" key="1">
    <source>
        <dbReference type="ARBA" id="ARBA00009500"/>
    </source>
</evidence>
<feature type="non-terminal residue" evidence="3">
    <location>
        <position position="1"/>
    </location>
</feature>
<dbReference type="AlphaFoldDB" id="A0A699K5X1"/>
<feature type="domain" description="Serpin" evidence="2">
    <location>
        <begin position="75"/>
        <end position="145"/>
    </location>
</feature>
<dbReference type="InterPro" id="IPR000215">
    <property type="entry name" value="Serpin_fam"/>
</dbReference>
<organism evidence="3">
    <name type="scientific">Tanacetum cinerariifolium</name>
    <name type="common">Dalmatian daisy</name>
    <name type="synonym">Chrysanthemum cinerariifolium</name>
    <dbReference type="NCBI Taxonomy" id="118510"/>
    <lineage>
        <taxon>Eukaryota</taxon>
        <taxon>Viridiplantae</taxon>
        <taxon>Streptophyta</taxon>
        <taxon>Embryophyta</taxon>
        <taxon>Tracheophyta</taxon>
        <taxon>Spermatophyta</taxon>
        <taxon>Magnoliopsida</taxon>
        <taxon>eudicotyledons</taxon>
        <taxon>Gunneridae</taxon>
        <taxon>Pentapetalae</taxon>
        <taxon>asterids</taxon>
        <taxon>campanulids</taxon>
        <taxon>Asterales</taxon>
        <taxon>Asteraceae</taxon>
        <taxon>Asteroideae</taxon>
        <taxon>Anthemideae</taxon>
        <taxon>Anthemidinae</taxon>
        <taxon>Tanacetum</taxon>
    </lineage>
</organism>
<proteinExistence type="inferred from homology"/>
<dbReference type="Gene3D" id="3.30.497.10">
    <property type="entry name" value="Antithrombin, subunit I, domain 2"/>
    <property type="match status" value="2"/>
</dbReference>
<reference evidence="3" key="1">
    <citation type="journal article" date="2019" name="Sci. Rep.">
        <title>Draft genome of Tanacetum cinerariifolium, the natural source of mosquito coil.</title>
        <authorList>
            <person name="Yamashiro T."/>
            <person name="Shiraishi A."/>
            <person name="Satake H."/>
            <person name="Nakayama K."/>
        </authorList>
    </citation>
    <scope>NUCLEOTIDE SEQUENCE</scope>
</reference>
<name>A0A699K5X1_TANCI</name>
<dbReference type="InterPro" id="IPR023796">
    <property type="entry name" value="Serpin_dom"/>
</dbReference>
<gene>
    <name evidence="3" type="ORF">Tci_645636</name>
</gene>